<dbReference type="EMBL" id="QMQX01000018">
    <property type="protein sequence ID" value="RLE53199.1"/>
    <property type="molecule type" value="Genomic_DNA"/>
</dbReference>
<evidence type="ECO:0000256" key="1">
    <source>
        <dbReference type="SAM" id="Phobius"/>
    </source>
</evidence>
<sequence>MMEKSQNKAVSPVIATILLIVIAVATAIVVYTWAMAFVGSATTATGPGGQMQLDDYRIWNSENATFFVRNTGGVTLNITQIYIDGVLHEYNGTLLKEDLLNNATAGTLNATVYPEATGNGIFLVNYTAGSFDPGEVAYIFVRADTSTLNLADGKAHTVQLVCPDGTTLAFSIRKK</sequence>
<comment type="caution">
    <text evidence="2">The sequence shown here is derived from an EMBL/GenBank/DDBJ whole genome shotgun (WGS) entry which is preliminary data.</text>
</comment>
<dbReference type="AlphaFoldDB" id="A0A497F1K6"/>
<proteinExistence type="predicted"/>
<organism evidence="2 3">
    <name type="scientific">Thermoproteota archaeon</name>
    <dbReference type="NCBI Taxonomy" id="2056631"/>
    <lineage>
        <taxon>Archaea</taxon>
        <taxon>Thermoproteota</taxon>
    </lineage>
</organism>
<evidence type="ECO:0008006" key="4">
    <source>
        <dbReference type="Google" id="ProtNLM"/>
    </source>
</evidence>
<evidence type="ECO:0000313" key="3">
    <source>
        <dbReference type="Proteomes" id="UP000272051"/>
    </source>
</evidence>
<gene>
    <name evidence="2" type="ORF">DRJ33_01675</name>
</gene>
<accession>A0A497F1K6</accession>
<keyword evidence="1" id="KW-0472">Membrane</keyword>
<dbReference type="Proteomes" id="UP000272051">
    <property type="component" value="Unassembled WGS sequence"/>
</dbReference>
<dbReference type="InterPro" id="IPR013373">
    <property type="entry name" value="Flagellin/pilin_N_arc"/>
</dbReference>
<reference evidence="2 3" key="1">
    <citation type="submission" date="2018-06" db="EMBL/GenBank/DDBJ databases">
        <title>Extensive metabolic versatility and redundancy in microbially diverse, dynamic hydrothermal sediments.</title>
        <authorList>
            <person name="Dombrowski N."/>
            <person name="Teske A."/>
            <person name="Baker B.J."/>
        </authorList>
    </citation>
    <scope>NUCLEOTIDE SEQUENCE [LARGE SCALE GENOMIC DNA]</scope>
    <source>
        <strain evidence="2">B34_G17</strain>
    </source>
</reference>
<evidence type="ECO:0000313" key="2">
    <source>
        <dbReference type="EMBL" id="RLE53199.1"/>
    </source>
</evidence>
<keyword evidence="1" id="KW-1133">Transmembrane helix</keyword>
<feature type="transmembrane region" description="Helical" evidence="1">
    <location>
        <begin position="12"/>
        <end position="34"/>
    </location>
</feature>
<name>A0A497F1K6_9CREN</name>
<keyword evidence="1" id="KW-0812">Transmembrane</keyword>
<protein>
    <recommendedName>
        <fullName evidence="4">Archaeal Type IV pilin N-terminal domain-containing protein</fullName>
    </recommendedName>
</protein>
<dbReference type="NCBIfam" id="TIGR02537">
    <property type="entry name" value="arch_flag_Nterm"/>
    <property type="match status" value="1"/>
</dbReference>